<reference evidence="1" key="4">
    <citation type="submission" date="2019-03" db="UniProtKB">
        <authorList>
            <consortium name="EnsemblPlants"/>
        </authorList>
    </citation>
    <scope>IDENTIFICATION</scope>
</reference>
<reference evidence="2" key="2">
    <citation type="journal article" date="2017" name="Nat. Plants">
        <title>The Aegilops tauschii genome reveals multiple impacts of transposons.</title>
        <authorList>
            <person name="Zhao G."/>
            <person name="Zou C."/>
            <person name="Li K."/>
            <person name="Wang K."/>
            <person name="Li T."/>
            <person name="Gao L."/>
            <person name="Zhang X."/>
            <person name="Wang H."/>
            <person name="Yang Z."/>
            <person name="Liu X."/>
            <person name="Jiang W."/>
            <person name="Mao L."/>
            <person name="Kong X."/>
            <person name="Jiao Y."/>
            <person name="Jia J."/>
        </authorList>
    </citation>
    <scope>NUCLEOTIDE SEQUENCE [LARGE SCALE GENOMIC DNA]</scope>
    <source>
        <strain evidence="2">cv. AL8/78</strain>
    </source>
</reference>
<organism evidence="1 2">
    <name type="scientific">Aegilops tauschii subsp. strangulata</name>
    <name type="common">Goatgrass</name>
    <dbReference type="NCBI Taxonomy" id="200361"/>
    <lineage>
        <taxon>Eukaryota</taxon>
        <taxon>Viridiplantae</taxon>
        <taxon>Streptophyta</taxon>
        <taxon>Embryophyta</taxon>
        <taxon>Tracheophyta</taxon>
        <taxon>Spermatophyta</taxon>
        <taxon>Magnoliopsida</taxon>
        <taxon>Liliopsida</taxon>
        <taxon>Poales</taxon>
        <taxon>Poaceae</taxon>
        <taxon>BOP clade</taxon>
        <taxon>Pooideae</taxon>
        <taxon>Triticodae</taxon>
        <taxon>Triticeae</taxon>
        <taxon>Triticinae</taxon>
        <taxon>Aegilops</taxon>
    </lineage>
</organism>
<dbReference type="Gramene" id="AET2Gv20812900.20">
    <property type="protein sequence ID" value="AET2Gv20812900.20"/>
    <property type="gene ID" value="AET2Gv20812900"/>
</dbReference>
<proteinExistence type="predicted"/>
<dbReference type="EnsemblPlants" id="AET2Gv20812900.20">
    <property type="protein sequence ID" value="AET2Gv20812900.20"/>
    <property type="gene ID" value="AET2Gv20812900"/>
</dbReference>
<reference evidence="2" key="1">
    <citation type="journal article" date="2014" name="Science">
        <title>Ancient hybridizations among the ancestral genomes of bread wheat.</title>
        <authorList>
            <consortium name="International Wheat Genome Sequencing Consortium,"/>
            <person name="Marcussen T."/>
            <person name="Sandve S.R."/>
            <person name="Heier L."/>
            <person name="Spannagl M."/>
            <person name="Pfeifer M."/>
            <person name="Jakobsen K.S."/>
            <person name="Wulff B.B."/>
            <person name="Steuernagel B."/>
            <person name="Mayer K.F."/>
            <person name="Olsen O.A."/>
        </authorList>
    </citation>
    <scope>NUCLEOTIDE SEQUENCE [LARGE SCALE GENOMIC DNA]</scope>
    <source>
        <strain evidence="2">cv. AL8/78</strain>
    </source>
</reference>
<dbReference type="Proteomes" id="UP000015105">
    <property type="component" value="Chromosome 2D"/>
</dbReference>
<reference evidence="1" key="3">
    <citation type="journal article" date="2017" name="Nature">
        <title>Genome sequence of the progenitor of the wheat D genome Aegilops tauschii.</title>
        <authorList>
            <person name="Luo M.C."/>
            <person name="Gu Y.Q."/>
            <person name="Puiu D."/>
            <person name="Wang H."/>
            <person name="Twardziok S.O."/>
            <person name="Deal K.R."/>
            <person name="Huo N."/>
            <person name="Zhu T."/>
            <person name="Wang L."/>
            <person name="Wang Y."/>
            <person name="McGuire P.E."/>
            <person name="Liu S."/>
            <person name="Long H."/>
            <person name="Ramasamy R.K."/>
            <person name="Rodriguez J.C."/>
            <person name="Van S.L."/>
            <person name="Yuan L."/>
            <person name="Wang Z."/>
            <person name="Xia Z."/>
            <person name="Xiao L."/>
            <person name="Anderson O.D."/>
            <person name="Ouyang S."/>
            <person name="Liang Y."/>
            <person name="Zimin A.V."/>
            <person name="Pertea G."/>
            <person name="Qi P."/>
            <person name="Bennetzen J.L."/>
            <person name="Dai X."/>
            <person name="Dawson M.W."/>
            <person name="Muller H.G."/>
            <person name="Kugler K."/>
            <person name="Rivarola-Duarte L."/>
            <person name="Spannagl M."/>
            <person name="Mayer K.F.X."/>
            <person name="Lu F.H."/>
            <person name="Bevan M.W."/>
            <person name="Leroy P."/>
            <person name="Li P."/>
            <person name="You F.M."/>
            <person name="Sun Q."/>
            <person name="Liu Z."/>
            <person name="Lyons E."/>
            <person name="Wicker T."/>
            <person name="Salzberg S.L."/>
            <person name="Devos K.M."/>
            <person name="Dvorak J."/>
        </authorList>
    </citation>
    <scope>NUCLEOTIDE SEQUENCE [LARGE SCALE GENOMIC DNA]</scope>
    <source>
        <strain evidence="1">cv. AL8/78</strain>
    </source>
</reference>
<name>A0A453CDI1_AEGTS</name>
<evidence type="ECO:0000313" key="1">
    <source>
        <dbReference type="EnsemblPlants" id="AET2Gv20812900.20"/>
    </source>
</evidence>
<accession>A0A453CDI1</accession>
<reference evidence="1" key="5">
    <citation type="journal article" date="2021" name="G3 (Bethesda)">
        <title>Aegilops tauschii genome assembly Aet v5.0 features greater sequence contiguity and improved annotation.</title>
        <authorList>
            <person name="Wang L."/>
            <person name="Zhu T."/>
            <person name="Rodriguez J.C."/>
            <person name="Deal K.R."/>
            <person name="Dubcovsky J."/>
            <person name="McGuire P.E."/>
            <person name="Lux T."/>
            <person name="Spannagl M."/>
            <person name="Mayer K.F.X."/>
            <person name="Baldrich P."/>
            <person name="Meyers B.C."/>
            <person name="Huo N."/>
            <person name="Gu Y.Q."/>
            <person name="Zhou H."/>
            <person name="Devos K.M."/>
            <person name="Bennetzen J.L."/>
            <person name="Unver T."/>
            <person name="Budak H."/>
            <person name="Gulick P.J."/>
            <person name="Galiba G."/>
            <person name="Kalapos B."/>
            <person name="Nelson D.R."/>
            <person name="Li P."/>
            <person name="You F.M."/>
            <person name="Luo M.C."/>
            <person name="Dvorak J."/>
        </authorList>
    </citation>
    <scope>NUCLEOTIDE SEQUENCE [LARGE SCALE GENOMIC DNA]</scope>
    <source>
        <strain evidence="1">cv. AL8/78</strain>
    </source>
</reference>
<sequence length="40" mass="4376">YTLFTFVFSPSSFHMRASNVHTSEFISALNACGFPSFGAV</sequence>
<dbReference type="AlphaFoldDB" id="A0A453CDI1"/>
<evidence type="ECO:0000313" key="2">
    <source>
        <dbReference type="Proteomes" id="UP000015105"/>
    </source>
</evidence>
<protein>
    <submittedName>
        <fullName evidence="1">Uncharacterized protein</fullName>
    </submittedName>
</protein>
<keyword evidence="2" id="KW-1185">Reference proteome</keyword>